<dbReference type="Pfam" id="PF12728">
    <property type="entry name" value="HTH_17"/>
    <property type="match status" value="1"/>
</dbReference>
<gene>
    <name evidence="2" type="ORF">ACHKAR_09160</name>
</gene>
<keyword evidence="3" id="KW-1185">Reference proteome</keyword>
<dbReference type="InterPro" id="IPR009061">
    <property type="entry name" value="DNA-bd_dom_put_sf"/>
</dbReference>
<name>A0ABW7N7R7_9BACT</name>
<evidence type="ECO:0000313" key="3">
    <source>
        <dbReference type="Proteomes" id="UP001610063"/>
    </source>
</evidence>
<dbReference type="InterPro" id="IPR010093">
    <property type="entry name" value="SinI_DNA-bd"/>
</dbReference>
<comment type="caution">
    <text evidence="2">The sequence shown here is derived from an EMBL/GenBank/DDBJ whole genome shotgun (WGS) entry which is preliminary data.</text>
</comment>
<evidence type="ECO:0000313" key="2">
    <source>
        <dbReference type="EMBL" id="MFH6983606.1"/>
    </source>
</evidence>
<dbReference type="Proteomes" id="UP001610063">
    <property type="component" value="Unassembled WGS sequence"/>
</dbReference>
<accession>A0ABW7N7R7</accession>
<reference evidence="2 3" key="1">
    <citation type="journal article" date="2013" name="Int. J. Syst. Evol. Microbiol.">
        <title>Marinoscillum luteum sp. nov., isolated from marine sediment.</title>
        <authorList>
            <person name="Cha I.T."/>
            <person name="Park S.J."/>
            <person name="Kim S.J."/>
            <person name="Kim J.G."/>
            <person name="Jung M.Y."/>
            <person name="Shin K.S."/>
            <person name="Kwon K.K."/>
            <person name="Yang S.H."/>
            <person name="Seo Y.S."/>
            <person name="Rhee S.K."/>
        </authorList>
    </citation>
    <scope>NUCLEOTIDE SEQUENCE [LARGE SCALE GENOMIC DNA]</scope>
    <source>
        <strain evidence="2 3">KCTC 23939</strain>
    </source>
</reference>
<organism evidence="2 3">
    <name type="scientific">Marinoscillum luteum</name>
    <dbReference type="NCBI Taxonomy" id="861051"/>
    <lineage>
        <taxon>Bacteria</taxon>
        <taxon>Pseudomonadati</taxon>
        <taxon>Bacteroidota</taxon>
        <taxon>Cytophagia</taxon>
        <taxon>Cytophagales</taxon>
        <taxon>Reichenbachiellaceae</taxon>
        <taxon>Marinoscillum</taxon>
    </lineage>
</organism>
<dbReference type="EMBL" id="JBIPKE010000015">
    <property type="protein sequence ID" value="MFH6983606.1"/>
    <property type="molecule type" value="Genomic_DNA"/>
</dbReference>
<dbReference type="SUPFAM" id="SSF46955">
    <property type="entry name" value="Putative DNA-binding domain"/>
    <property type="match status" value="1"/>
</dbReference>
<dbReference type="RefSeq" id="WP_395417156.1">
    <property type="nucleotide sequence ID" value="NZ_JBIPKE010000015.1"/>
</dbReference>
<sequence>MENPFQELYERLDRIEGLLVSVRDHKASEPEGEEDRLLNVREAARFLGDAVATLYGRTSKNEIPFYKRGKKVYFKKSELVAWIEQGRVKSQKEIQEETALRLNQ</sequence>
<dbReference type="InterPro" id="IPR041657">
    <property type="entry name" value="HTH_17"/>
</dbReference>
<proteinExistence type="predicted"/>
<protein>
    <submittedName>
        <fullName evidence="2">Helix-turn-helix domain-containing protein</fullName>
    </submittedName>
</protein>
<dbReference type="NCBIfam" id="TIGR01764">
    <property type="entry name" value="excise"/>
    <property type="match status" value="1"/>
</dbReference>
<feature type="domain" description="Helix-turn-helix" evidence="1">
    <location>
        <begin position="37"/>
        <end position="86"/>
    </location>
</feature>
<evidence type="ECO:0000259" key="1">
    <source>
        <dbReference type="Pfam" id="PF12728"/>
    </source>
</evidence>